<proteinExistence type="predicted"/>
<sequence length="23" mass="2800">MIHIHIWDDTYLRVVARQAVYLS</sequence>
<name>A0A0E9UP02_ANGAN</name>
<organism evidence="1">
    <name type="scientific">Anguilla anguilla</name>
    <name type="common">European freshwater eel</name>
    <name type="synonym">Muraena anguilla</name>
    <dbReference type="NCBI Taxonomy" id="7936"/>
    <lineage>
        <taxon>Eukaryota</taxon>
        <taxon>Metazoa</taxon>
        <taxon>Chordata</taxon>
        <taxon>Craniata</taxon>
        <taxon>Vertebrata</taxon>
        <taxon>Euteleostomi</taxon>
        <taxon>Actinopterygii</taxon>
        <taxon>Neopterygii</taxon>
        <taxon>Teleostei</taxon>
        <taxon>Anguilliformes</taxon>
        <taxon>Anguillidae</taxon>
        <taxon>Anguilla</taxon>
    </lineage>
</organism>
<reference evidence="1" key="2">
    <citation type="journal article" date="2015" name="Fish Shellfish Immunol.">
        <title>Early steps in the European eel (Anguilla anguilla)-Vibrio vulnificus interaction in the gills: Role of the RtxA13 toxin.</title>
        <authorList>
            <person name="Callol A."/>
            <person name="Pajuelo D."/>
            <person name="Ebbesson L."/>
            <person name="Teles M."/>
            <person name="MacKenzie S."/>
            <person name="Amaro C."/>
        </authorList>
    </citation>
    <scope>NUCLEOTIDE SEQUENCE</scope>
</reference>
<accession>A0A0E9UP02</accession>
<dbReference type="EMBL" id="GBXM01041091">
    <property type="protein sequence ID" value="JAH67486.1"/>
    <property type="molecule type" value="Transcribed_RNA"/>
</dbReference>
<reference evidence="1" key="1">
    <citation type="submission" date="2014-11" db="EMBL/GenBank/DDBJ databases">
        <authorList>
            <person name="Amaro Gonzalez C."/>
        </authorList>
    </citation>
    <scope>NUCLEOTIDE SEQUENCE</scope>
</reference>
<protein>
    <submittedName>
        <fullName evidence="1">Uncharacterized protein</fullName>
    </submittedName>
</protein>
<dbReference type="EMBL" id="GBXM01003791">
    <property type="protein sequence ID" value="JAI04787.1"/>
    <property type="molecule type" value="Transcribed_RNA"/>
</dbReference>
<dbReference type="AlphaFoldDB" id="A0A0E9UP02"/>
<evidence type="ECO:0000313" key="1">
    <source>
        <dbReference type="EMBL" id="JAH67486.1"/>
    </source>
</evidence>